<keyword evidence="1" id="KW-1133">Transmembrane helix</keyword>
<feature type="transmembrane region" description="Helical" evidence="1">
    <location>
        <begin position="117"/>
        <end position="135"/>
    </location>
</feature>
<dbReference type="Proteomes" id="UP000492821">
    <property type="component" value="Unassembled WGS sequence"/>
</dbReference>
<reference evidence="2" key="1">
    <citation type="journal article" date="2013" name="Genetics">
        <title>The draft genome and transcriptome of Panagrellus redivivus are shaped by the harsh demands of a free-living lifestyle.</title>
        <authorList>
            <person name="Srinivasan J."/>
            <person name="Dillman A.R."/>
            <person name="Macchietto M.G."/>
            <person name="Heikkinen L."/>
            <person name="Lakso M."/>
            <person name="Fracchia K.M."/>
            <person name="Antoshechkin I."/>
            <person name="Mortazavi A."/>
            <person name="Wong G."/>
            <person name="Sternberg P.W."/>
        </authorList>
    </citation>
    <scope>NUCLEOTIDE SEQUENCE [LARGE SCALE GENOMIC DNA]</scope>
    <source>
        <strain evidence="2">MT8872</strain>
    </source>
</reference>
<dbReference type="AlphaFoldDB" id="A0A7E4WCI1"/>
<keyword evidence="1" id="KW-0812">Transmembrane</keyword>
<reference evidence="3" key="2">
    <citation type="submission" date="2020-10" db="UniProtKB">
        <authorList>
            <consortium name="WormBaseParasite"/>
        </authorList>
    </citation>
    <scope>IDENTIFICATION</scope>
</reference>
<evidence type="ECO:0000313" key="2">
    <source>
        <dbReference type="Proteomes" id="UP000492821"/>
    </source>
</evidence>
<proteinExistence type="predicted"/>
<keyword evidence="1" id="KW-0472">Membrane</keyword>
<name>A0A7E4WCI1_PANRE</name>
<evidence type="ECO:0000313" key="3">
    <source>
        <dbReference type="WBParaSite" id="Pan_g9120.t1"/>
    </source>
</evidence>
<protein>
    <submittedName>
        <fullName evidence="3">TLC domain-containing protein</fullName>
    </submittedName>
</protein>
<organism evidence="2 3">
    <name type="scientific">Panagrellus redivivus</name>
    <name type="common">Microworm</name>
    <dbReference type="NCBI Taxonomy" id="6233"/>
    <lineage>
        <taxon>Eukaryota</taxon>
        <taxon>Metazoa</taxon>
        <taxon>Ecdysozoa</taxon>
        <taxon>Nematoda</taxon>
        <taxon>Chromadorea</taxon>
        <taxon>Rhabditida</taxon>
        <taxon>Tylenchina</taxon>
        <taxon>Panagrolaimomorpha</taxon>
        <taxon>Panagrolaimoidea</taxon>
        <taxon>Panagrolaimidae</taxon>
        <taxon>Panagrellus</taxon>
    </lineage>
</organism>
<dbReference type="InterPro" id="IPR019422">
    <property type="entry name" value="7TM_GPCR_serpentine_rcpt_Srh"/>
</dbReference>
<dbReference type="WBParaSite" id="Pan_g9120.t1">
    <property type="protein sequence ID" value="Pan_g9120.t1"/>
    <property type="gene ID" value="Pan_g9120"/>
</dbReference>
<feature type="transmembrane region" description="Helical" evidence="1">
    <location>
        <begin position="141"/>
        <end position="166"/>
    </location>
</feature>
<accession>A0A7E4WCI1</accession>
<keyword evidence="2" id="KW-1185">Reference proteome</keyword>
<sequence length="198" mass="23454">MASFLKWLNSLFPQINYSAITFNDLESPRLVAVYYVFWDVSLVFTTIFFSFMLYMIITKSPREMSDYKWYLVHQLTWSYMFDLCFGLWKPVPLWPFYIGYSAGMFAKVIGSSVTIQLLIVIHARLAILIYVQAIFSFMDPLFSLCFSFCLFFRYPGCSIVVFLFTANRVERFSDVKVSRTHSNIRVTPVYIRIRYINY</sequence>
<feature type="transmembrane region" description="Helical" evidence="1">
    <location>
        <begin position="32"/>
        <end position="57"/>
    </location>
</feature>
<dbReference type="Pfam" id="PF10318">
    <property type="entry name" value="7TM_GPCR_Srh"/>
    <property type="match status" value="1"/>
</dbReference>
<evidence type="ECO:0000256" key="1">
    <source>
        <dbReference type="SAM" id="Phobius"/>
    </source>
</evidence>